<dbReference type="RefSeq" id="WP_128601233.1">
    <property type="nucleotide sequence ID" value="NZ_MLFS01000023.1"/>
</dbReference>
<reference evidence="1 2" key="1">
    <citation type="journal article" date="2017" name="Antonie Van Leeuwenhoek">
        <title>Phylogenomic resolution of the bacterial genus Pantoea and its relationship with Erwinia and Tatumella.</title>
        <authorList>
            <person name="Palmer M."/>
            <person name="Steenkamp E.T."/>
            <person name="Coetzee M.P."/>
            <person name="Chan W.Y."/>
            <person name="van Zyl E."/>
            <person name="De Maayer P."/>
            <person name="Coutinho T.A."/>
            <person name="Blom J."/>
            <person name="Smits T.H."/>
            <person name="Duffy B."/>
            <person name="Venter S.N."/>
        </authorList>
    </citation>
    <scope>NUCLEOTIDE SEQUENCE [LARGE SCALE GENOMIC DNA]</scope>
    <source>
        <strain evidence="1 2">LMG 26277</strain>
    </source>
</reference>
<dbReference type="EMBL" id="MLFS01000023">
    <property type="protein sequence ID" value="ORM73323.1"/>
    <property type="molecule type" value="Genomic_DNA"/>
</dbReference>
<evidence type="ECO:0000313" key="1">
    <source>
        <dbReference type="EMBL" id="ORM73323.1"/>
    </source>
</evidence>
<name>A0A1X1D9F9_9GAMM</name>
<comment type="caution">
    <text evidence="1">The sequence shown here is derived from an EMBL/GenBank/DDBJ whole genome shotgun (WGS) entry which is preliminary data.</text>
</comment>
<dbReference type="OrthoDB" id="6625856at2"/>
<keyword evidence="2" id="KW-1185">Reference proteome</keyword>
<dbReference type="AlphaFoldDB" id="A0A1X1D9F9"/>
<dbReference type="Proteomes" id="UP000193104">
    <property type="component" value="Unassembled WGS sequence"/>
</dbReference>
<sequence length="77" mass="8751">MSHKHLLHIVPVQADVRDLRIATGMTQSHAAERFDLSLRVWQMKESLTKPSPLSQGEYEFLLLLAGKHPYMRLTPGA</sequence>
<protein>
    <submittedName>
        <fullName evidence="1">Transcriptional regulator</fullName>
    </submittedName>
</protein>
<gene>
    <name evidence="1" type="ORF">HA48_10170</name>
</gene>
<accession>A0A1X1D9F9</accession>
<organism evidence="1 2">
    <name type="scientific">Pantoea wallisii</name>
    <dbReference type="NCBI Taxonomy" id="1076551"/>
    <lineage>
        <taxon>Bacteria</taxon>
        <taxon>Pseudomonadati</taxon>
        <taxon>Pseudomonadota</taxon>
        <taxon>Gammaproteobacteria</taxon>
        <taxon>Enterobacterales</taxon>
        <taxon>Erwiniaceae</taxon>
        <taxon>Pantoea</taxon>
    </lineage>
</organism>
<evidence type="ECO:0000313" key="2">
    <source>
        <dbReference type="Proteomes" id="UP000193104"/>
    </source>
</evidence>
<proteinExistence type="predicted"/>